<sequence length="228" mass="24011">MAYCKINLETLAVVSGPEDLPPALMGLLPESLVDLGWTDPALGMIGCGYWLTTEEAVELPSALTHQIVADPDRAPLVDEDAKSITMPRKVVPLPADVLAANLAARQGAKVDAINVERDRRLALGVTHGGKTFGTDVLTRTDLGGMATTAALVLAGALDWPDSYAQGWIAMDNSRLPLPAPQDGIALAAAVAGTYSAVVQHARDLMDAALQSNEPEAIDQTLGWPQQAR</sequence>
<protein>
    <recommendedName>
        <fullName evidence="1">DUF4376 domain-containing protein</fullName>
    </recommendedName>
</protein>
<feature type="domain" description="DUF4376" evidence="1">
    <location>
        <begin position="106"/>
        <end position="218"/>
    </location>
</feature>
<evidence type="ECO:0000313" key="3">
    <source>
        <dbReference type="Proteomes" id="UP001244552"/>
    </source>
</evidence>
<dbReference type="InterPro" id="IPR025484">
    <property type="entry name" value="DUF4376"/>
</dbReference>
<name>A0ABU0MNV0_9PROT</name>
<organism evidence="2 3">
    <name type="scientific">Azospirillum picis</name>
    <dbReference type="NCBI Taxonomy" id="488438"/>
    <lineage>
        <taxon>Bacteria</taxon>
        <taxon>Pseudomonadati</taxon>
        <taxon>Pseudomonadota</taxon>
        <taxon>Alphaproteobacteria</taxon>
        <taxon>Rhodospirillales</taxon>
        <taxon>Azospirillaceae</taxon>
        <taxon>Azospirillum</taxon>
    </lineage>
</organism>
<proteinExistence type="predicted"/>
<dbReference type="Proteomes" id="UP001244552">
    <property type="component" value="Unassembled WGS sequence"/>
</dbReference>
<keyword evidence="3" id="KW-1185">Reference proteome</keyword>
<dbReference type="Pfam" id="PF14301">
    <property type="entry name" value="DUF4376"/>
    <property type="match status" value="1"/>
</dbReference>
<evidence type="ECO:0000313" key="2">
    <source>
        <dbReference type="EMBL" id="MDQ0535149.1"/>
    </source>
</evidence>
<dbReference type="EMBL" id="JAUSVU010000016">
    <property type="protein sequence ID" value="MDQ0535149.1"/>
    <property type="molecule type" value="Genomic_DNA"/>
</dbReference>
<reference evidence="2 3" key="1">
    <citation type="submission" date="2023-07" db="EMBL/GenBank/DDBJ databases">
        <title>Genomic Encyclopedia of Type Strains, Phase IV (KMG-IV): sequencing the most valuable type-strain genomes for metagenomic binning, comparative biology and taxonomic classification.</title>
        <authorList>
            <person name="Goeker M."/>
        </authorList>
    </citation>
    <scope>NUCLEOTIDE SEQUENCE [LARGE SCALE GENOMIC DNA]</scope>
    <source>
        <strain evidence="2 3">DSM 19922</strain>
    </source>
</reference>
<gene>
    <name evidence="2" type="ORF">QO018_004027</name>
</gene>
<evidence type="ECO:0000259" key="1">
    <source>
        <dbReference type="Pfam" id="PF14301"/>
    </source>
</evidence>
<accession>A0ABU0MNV0</accession>
<comment type="caution">
    <text evidence="2">The sequence shown here is derived from an EMBL/GenBank/DDBJ whole genome shotgun (WGS) entry which is preliminary data.</text>
</comment>
<dbReference type="RefSeq" id="WP_209985264.1">
    <property type="nucleotide sequence ID" value="NZ_JAGINO010000016.1"/>
</dbReference>